<proteinExistence type="predicted"/>
<accession>A0ABV8B137</accession>
<dbReference type="CDD" id="cd00761">
    <property type="entry name" value="Glyco_tranf_GTA_type"/>
    <property type="match status" value="1"/>
</dbReference>
<dbReference type="SUPFAM" id="SSF53448">
    <property type="entry name" value="Nucleotide-diphospho-sugar transferases"/>
    <property type="match status" value="1"/>
</dbReference>
<protein>
    <submittedName>
        <fullName evidence="1">Glycosyltransferase family 2 protein</fullName>
        <ecNumber evidence="1">2.4.-.-</ecNumber>
    </submittedName>
</protein>
<evidence type="ECO:0000313" key="1">
    <source>
        <dbReference type="EMBL" id="MFC3883387.1"/>
    </source>
</evidence>
<evidence type="ECO:0000313" key="2">
    <source>
        <dbReference type="Proteomes" id="UP001595752"/>
    </source>
</evidence>
<keyword evidence="1" id="KW-0328">Glycosyltransferase</keyword>
<dbReference type="RefSeq" id="WP_377913797.1">
    <property type="nucleotide sequence ID" value="NZ_JBHRZT010000026.1"/>
</dbReference>
<gene>
    <name evidence="1" type="ORF">ACFOU2_07570</name>
</gene>
<keyword evidence="2" id="KW-1185">Reference proteome</keyword>
<dbReference type="InterPro" id="IPR029044">
    <property type="entry name" value="Nucleotide-diphossugar_trans"/>
</dbReference>
<comment type="caution">
    <text evidence="1">The sequence shown here is derived from an EMBL/GenBank/DDBJ whole genome shotgun (WGS) entry which is preliminary data.</text>
</comment>
<keyword evidence="1" id="KW-0808">Transferase</keyword>
<dbReference type="Proteomes" id="UP001595752">
    <property type="component" value="Unassembled WGS sequence"/>
</dbReference>
<dbReference type="GO" id="GO:0016757">
    <property type="term" value="F:glycosyltransferase activity"/>
    <property type="evidence" value="ECO:0007669"/>
    <property type="project" value="UniProtKB-KW"/>
</dbReference>
<name>A0ABV8B137_9BACI</name>
<reference evidence="2" key="1">
    <citation type="journal article" date="2019" name="Int. J. Syst. Evol. Microbiol.">
        <title>The Global Catalogue of Microorganisms (GCM) 10K type strain sequencing project: providing services to taxonomists for standard genome sequencing and annotation.</title>
        <authorList>
            <consortium name="The Broad Institute Genomics Platform"/>
            <consortium name="The Broad Institute Genome Sequencing Center for Infectious Disease"/>
            <person name="Wu L."/>
            <person name="Ma J."/>
        </authorList>
    </citation>
    <scope>NUCLEOTIDE SEQUENCE [LARGE SCALE GENOMIC DNA]</scope>
    <source>
        <strain evidence="2">CCUG 61889</strain>
    </source>
</reference>
<organism evidence="1 2">
    <name type="scientific">Bacillus songklensis</name>
    <dbReference type="NCBI Taxonomy" id="1069116"/>
    <lineage>
        <taxon>Bacteria</taxon>
        <taxon>Bacillati</taxon>
        <taxon>Bacillota</taxon>
        <taxon>Bacilli</taxon>
        <taxon>Bacillales</taxon>
        <taxon>Bacillaceae</taxon>
        <taxon>Bacillus</taxon>
    </lineage>
</organism>
<sequence length="96" mass="10954">MNQPLVSVVIATYHRLYVLAGLMESLSRQMHKYLDIIIVNEGGPSPDILPTDYPELPMKNFRGLLEEPEVKEREAKSEIVWDGKPFVSRLDGEREG</sequence>
<dbReference type="EMBL" id="JBHRZT010000026">
    <property type="protein sequence ID" value="MFC3883387.1"/>
    <property type="molecule type" value="Genomic_DNA"/>
</dbReference>
<dbReference type="EC" id="2.4.-.-" evidence="1"/>